<dbReference type="InterPro" id="IPR029044">
    <property type="entry name" value="Nucleotide-diphossugar_trans"/>
</dbReference>
<dbReference type="Gene3D" id="3.20.20.370">
    <property type="entry name" value="Glycoside hydrolase/deacetylase"/>
    <property type="match status" value="1"/>
</dbReference>
<dbReference type="InterPro" id="IPR011330">
    <property type="entry name" value="Glyco_hydro/deAcase_b/a-brl"/>
</dbReference>
<dbReference type="Gene3D" id="3.90.550.10">
    <property type="entry name" value="Spore Coat Polysaccharide Biosynthesis Protein SpsA, Chain A"/>
    <property type="match status" value="1"/>
</dbReference>
<organism evidence="7 8">
    <name type="scientific">Pseudonocardia acidicola</name>
    <dbReference type="NCBI Taxonomy" id="2724939"/>
    <lineage>
        <taxon>Bacteria</taxon>
        <taxon>Bacillati</taxon>
        <taxon>Actinomycetota</taxon>
        <taxon>Actinomycetes</taxon>
        <taxon>Pseudonocardiales</taxon>
        <taxon>Pseudonocardiaceae</taxon>
        <taxon>Pseudonocardia</taxon>
    </lineage>
</organism>
<feature type="transmembrane region" description="Helical" evidence="5">
    <location>
        <begin position="12"/>
        <end position="30"/>
    </location>
</feature>
<dbReference type="InterPro" id="IPR002509">
    <property type="entry name" value="NODB_dom"/>
</dbReference>
<feature type="transmembrane region" description="Helical" evidence="5">
    <location>
        <begin position="882"/>
        <end position="903"/>
    </location>
</feature>
<dbReference type="PANTHER" id="PTHR43630">
    <property type="entry name" value="POLY-BETA-1,6-N-ACETYL-D-GLUCOSAMINE SYNTHASE"/>
    <property type="match status" value="1"/>
</dbReference>
<feature type="transmembrane region" description="Helical" evidence="5">
    <location>
        <begin position="1066"/>
        <end position="1086"/>
    </location>
</feature>
<keyword evidence="3" id="KW-0808">Transferase</keyword>
<feature type="transmembrane region" description="Helical" evidence="5">
    <location>
        <begin position="597"/>
        <end position="621"/>
    </location>
</feature>
<dbReference type="PANTHER" id="PTHR43630:SF1">
    <property type="entry name" value="POLY-BETA-1,6-N-ACETYL-D-GLUCOSAMINE SYNTHASE"/>
    <property type="match status" value="1"/>
</dbReference>
<dbReference type="Pfam" id="PF13641">
    <property type="entry name" value="Glyco_tranf_2_3"/>
    <property type="match status" value="1"/>
</dbReference>
<comment type="similarity">
    <text evidence="1">Belongs to the glycosyltransferase 2 family.</text>
</comment>
<feature type="region of interest" description="Disordered" evidence="4">
    <location>
        <begin position="707"/>
        <end position="759"/>
    </location>
</feature>
<feature type="transmembrane region" description="Helical" evidence="5">
    <location>
        <begin position="668"/>
        <end position="688"/>
    </location>
</feature>
<feature type="transmembrane region" description="Helical" evidence="5">
    <location>
        <begin position="778"/>
        <end position="805"/>
    </location>
</feature>
<dbReference type="CDD" id="cd06423">
    <property type="entry name" value="CESA_like"/>
    <property type="match status" value="1"/>
</dbReference>
<gene>
    <name evidence="7" type="ORF">HF526_26950</name>
</gene>
<dbReference type="InterPro" id="IPR002656">
    <property type="entry name" value="Acyl_transf_3_dom"/>
</dbReference>
<feature type="transmembrane region" description="Helical" evidence="5">
    <location>
        <begin position="627"/>
        <end position="647"/>
    </location>
</feature>
<accession>A0ABX1SH66</accession>
<feature type="domain" description="NodB homology" evidence="6">
    <location>
        <begin position="79"/>
        <end position="266"/>
    </location>
</feature>
<dbReference type="SUPFAM" id="SSF88713">
    <property type="entry name" value="Glycoside hydrolase/deacetylase"/>
    <property type="match status" value="1"/>
</dbReference>
<evidence type="ECO:0000256" key="3">
    <source>
        <dbReference type="ARBA" id="ARBA00022679"/>
    </source>
</evidence>
<feature type="transmembrane region" description="Helical" evidence="5">
    <location>
        <begin position="997"/>
        <end position="1015"/>
    </location>
</feature>
<comment type="caution">
    <text evidence="7">The sequence shown here is derived from an EMBL/GenBank/DDBJ whole genome shotgun (WGS) entry which is preliminary data.</text>
</comment>
<keyword evidence="2" id="KW-0328">Glycosyltransferase</keyword>
<feature type="region of interest" description="Disordered" evidence="4">
    <location>
        <begin position="1100"/>
        <end position="1198"/>
    </location>
</feature>
<dbReference type="Pfam" id="PF01757">
    <property type="entry name" value="Acyl_transf_3"/>
    <property type="match status" value="1"/>
</dbReference>
<feature type="transmembrane region" description="Helical" evidence="5">
    <location>
        <begin position="934"/>
        <end position="953"/>
    </location>
</feature>
<evidence type="ECO:0000313" key="8">
    <source>
        <dbReference type="Proteomes" id="UP000820669"/>
    </source>
</evidence>
<feature type="transmembrane region" description="Helical" evidence="5">
    <location>
        <begin position="1027"/>
        <end position="1046"/>
    </location>
</feature>
<feature type="transmembrane region" description="Helical" evidence="5">
    <location>
        <begin position="910"/>
        <end position="928"/>
    </location>
</feature>
<dbReference type="RefSeq" id="WP_169384378.1">
    <property type="nucleotide sequence ID" value="NZ_JAAXLA010000068.1"/>
</dbReference>
<evidence type="ECO:0000259" key="6">
    <source>
        <dbReference type="PROSITE" id="PS51677"/>
    </source>
</evidence>
<keyword evidence="8" id="KW-1185">Reference proteome</keyword>
<reference evidence="7 8" key="1">
    <citation type="submission" date="2020-04" db="EMBL/GenBank/DDBJ databases">
        <authorList>
            <person name="Klaysubun C."/>
            <person name="Duangmal K."/>
            <person name="Lipun K."/>
        </authorList>
    </citation>
    <scope>NUCLEOTIDE SEQUENCE [LARGE SCALE GENOMIC DNA]</scope>
    <source>
        <strain evidence="7 8">K10HN5</strain>
    </source>
</reference>
<feature type="transmembrane region" description="Helical" evidence="5">
    <location>
        <begin position="305"/>
        <end position="328"/>
    </location>
</feature>
<keyword evidence="5" id="KW-0812">Transmembrane</keyword>
<keyword evidence="5" id="KW-0472">Membrane</keyword>
<evidence type="ECO:0000256" key="4">
    <source>
        <dbReference type="SAM" id="MobiDB-lite"/>
    </source>
</evidence>
<dbReference type="PROSITE" id="PS51677">
    <property type="entry name" value="NODB"/>
    <property type="match status" value="1"/>
</dbReference>
<evidence type="ECO:0000256" key="1">
    <source>
        <dbReference type="ARBA" id="ARBA00006739"/>
    </source>
</evidence>
<protein>
    <submittedName>
        <fullName evidence="7">Glycosyltransferase</fullName>
    </submittedName>
</protein>
<feature type="transmembrane region" description="Helical" evidence="5">
    <location>
        <begin position="826"/>
        <end position="846"/>
    </location>
</feature>
<dbReference type="Proteomes" id="UP000820669">
    <property type="component" value="Unassembled WGS sequence"/>
</dbReference>
<proteinExistence type="inferred from homology"/>
<feature type="compositionally biased region" description="Low complexity" evidence="4">
    <location>
        <begin position="724"/>
        <end position="734"/>
    </location>
</feature>
<keyword evidence="5" id="KW-1133">Transmembrane helix</keyword>
<dbReference type="EMBL" id="JAAXLA010000068">
    <property type="protein sequence ID" value="NMI00915.1"/>
    <property type="molecule type" value="Genomic_DNA"/>
</dbReference>
<dbReference type="SUPFAM" id="SSF53448">
    <property type="entry name" value="Nucleotide-diphospho-sugar transferases"/>
    <property type="match status" value="1"/>
</dbReference>
<feature type="compositionally biased region" description="Pro residues" evidence="4">
    <location>
        <begin position="714"/>
        <end position="723"/>
    </location>
</feature>
<dbReference type="Pfam" id="PF01522">
    <property type="entry name" value="Polysacc_deac_1"/>
    <property type="match status" value="1"/>
</dbReference>
<evidence type="ECO:0000256" key="2">
    <source>
        <dbReference type="ARBA" id="ARBA00022676"/>
    </source>
</evidence>
<evidence type="ECO:0000256" key="5">
    <source>
        <dbReference type="SAM" id="Phobius"/>
    </source>
</evidence>
<feature type="compositionally biased region" description="Pro residues" evidence="4">
    <location>
        <begin position="1113"/>
        <end position="1122"/>
    </location>
</feature>
<evidence type="ECO:0000313" key="7">
    <source>
        <dbReference type="EMBL" id="NMI00915.1"/>
    </source>
</evidence>
<feature type="compositionally biased region" description="Basic and acidic residues" evidence="4">
    <location>
        <begin position="1124"/>
        <end position="1133"/>
    </location>
</feature>
<feature type="transmembrane region" description="Helical" evidence="5">
    <location>
        <begin position="965"/>
        <end position="985"/>
    </location>
</feature>
<name>A0ABX1SH66_9PSEU</name>
<sequence length="1198" mass="130282">MTDRHQRGRLKPSWILSVVLLLGFATVLVVDGLGTAHVGNDAGVHPPVGTDKVPPSVINGGPIVDAIHTPVTSTNIPGKTIALTFDDGPDPQWTPQVLAVLKKYDVPATFFVVGSNVTRYPDLVKAIHTAGSELGVHTFSHPDLVNVARWRLDRELAETQLAIAGSAGVTTYLMRPPYSSTASAIDDLGYGTVLAAGQDGYVAVFTSTDSEDWQRPGVPAIVHNATPVNGEGSVVLMHDAGGDRSETVAALDQFIPLMQKQGYRFTTVTGAVGMPPAGAPASSHDLLMGRVLLGTLDVATTSVSVLMWVLLVVGVLVGLRLLLMVIVARRHARRRRSPEWSWGPPVDWPVSVIVPAYNERENIEATVRSLLANDYPLEVVVVDDGSTDGTADLVEALGLERVRVVRQPNSGKSAALNNGVRAARHELIIMIDGDTIFETETVRRLVQPFADPAVGAVAGNVKIANRDSLIGRLQHIEYVVGFNIDRRVQDVLGSIATIPGAAGAFRRRALLDVGGLSSDTLAEDTDLTIALGRAGWRVVFEDRAVAWTEAPATVTQLWRQRYRWSYGTMQAIWKHRRAVREEGSAGRLGRLGLGHIALFHIFLPLTAPLVDVFFVYGLLFLDPATTLLLWLSMLVVQMAGALYAFHLEGEAKGALWVLPVQQIMYRQLMYLVLIQSVVSAVSGARVRWQNIHRIGVLNDLLPNLSPGQQAPAQRPTPLPPPVAPTAGARPRPATMLTDRPVPPVLATEPEPASPKPARPPRRERWLDLLRAAALARVLAYHVFGAGWMSIAFPSMGVMFALAGSLMVQSMRRTPAIDVIGHRLRRLLPPLWLLGSILVPLMFWHGWAGETGDYALNWPELLFWVFPILDPQGSSWAADATVVLWYIRAYLWFVLLTPLMLRAFRRWPVRAILLPLGVVALDAVLGSPLRTSGAWGPAVIDFFTFASCWMLGFAHREGMLRRIRPVVLVGLTALALALGGAWTFTHPAEGGSYDLNDIPLGQALISAGAVLVFLRFSPRLEWLDRIPLLDRLVTVINARAMTIYLTHNIAISLAVPIDDHFQWTSQWGVLGTAVVLTAVAVLAFGWVEDLAARRPLQILPGGRRATARKKPQPPRRPGPPSPAPAEHRAARTAHEAASTGQHAVPTGDHAIPSQRRPMPRPMPAAAPAPTITWRPPIPGHPQPTAGRDPQVGLPHQRRD</sequence>